<evidence type="ECO:0000313" key="7">
    <source>
        <dbReference type="EMBL" id="KAF5880188.1"/>
    </source>
</evidence>
<evidence type="ECO:0000313" key="8">
    <source>
        <dbReference type="Proteomes" id="UP000727407"/>
    </source>
</evidence>
<dbReference type="InterPro" id="IPR033516">
    <property type="entry name" value="CARD8/ASC/NALP1_CARD"/>
</dbReference>
<accession>A0A8J4TCA2</accession>
<evidence type="ECO:0000256" key="2">
    <source>
        <dbReference type="ARBA" id="ARBA00022490"/>
    </source>
</evidence>
<dbReference type="GO" id="GO:0006954">
    <property type="term" value="P:inflammatory response"/>
    <property type="evidence" value="ECO:0007669"/>
    <property type="project" value="UniProtKB-KW"/>
</dbReference>
<keyword evidence="8" id="KW-1185">Reference proteome</keyword>
<proteinExistence type="predicted"/>
<sequence length="195" mass="22745">METVRKNKTFLIDTLSTDASIVLQHVQSDDIILQRDYKNLNHPNYTDEKIIINLLDTVMGRGDETCRKFLKVLEKQELQEIFPQLKHHFTPEQASAERQREREKGSVMAHHKGAEFVDKHREQLIQRVSSVMEIADCLLTQKMITDEMYSEISAAATMQGKMRILYKSLDSKTVKEEFYKVLKEKQRFLVADLEG</sequence>
<dbReference type="CDD" id="cd01671">
    <property type="entry name" value="CARD"/>
    <property type="match status" value="1"/>
</dbReference>
<dbReference type="InterPro" id="IPR001315">
    <property type="entry name" value="CARD"/>
</dbReference>
<dbReference type="InterPro" id="IPR051249">
    <property type="entry name" value="NLRP_Inflammasome"/>
</dbReference>
<evidence type="ECO:0000256" key="5">
    <source>
        <dbReference type="ARBA" id="ARBA00023198"/>
    </source>
</evidence>
<dbReference type="OrthoDB" id="8891580at2759"/>
<evidence type="ECO:0000256" key="1">
    <source>
        <dbReference type="ARBA" id="ARBA00004514"/>
    </source>
</evidence>
<evidence type="ECO:0000256" key="4">
    <source>
        <dbReference type="ARBA" id="ARBA00022859"/>
    </source>
</evidence>
<keyword evidence="5" id="KW-0395">Inflammatory response</keyword>
<dbReference type="EMBL" id="QNUK01001583">
    <property type="protein sequence ID" value="KAF5880188.1"/>
    <property type="molecule type" value="Genomic_DNA"/>
</dbReference>
<dbReference type="Pfam" id="PF00619">
    <property type="entry name" value="CARD"/>
    <property type="match status" value="1"/>
</dbReference>
<dbReference type="FunFam" id="1.10.533.10:FF:000013">
    <property type="entry name" value="Apoptosis-associated speck-like protein containing a CARD"/>
    <property type="match status" value="1"/>
</dbReference>
<keyword evidence="4" id="KW-0391">Immunity</keyword>
<dbReference type="GO" id="GO:0045087">
    <property type="term" value="P:innate immune response"/>
    <property type="evidence" value="ECO:0007669"/>
    <property type="project" value="UniProtKB-KW"/>
</dbReference>
<comment type="caution">
    <text evidence="7">The sequence shown here is derived from an EMBL/GenBank/DDBJ whole genome shotgun (WGS) entry which is preliminary data.</text>
</comment>
<evidence type="ECO:0000259" key="6">
    <source>
        <dbReference type="PROSITE" id="PS50209"/>
    </source>
</evidence>
<evidence type="ECO:0000256" key="3">
    <source>
        <dbReference type="ARBA" id="ARBA00022588"/>
    </source>
</evidence>
<dbReference type="GO" id="GO:0042981">
    <property type="term" value="P:regulation of apoptotic process"/>
    <property type="evidence" value="ECO:0007669"/>
    <property type="project" value="InterPro"/>
</dbReference>
<keyword evidence="2" id="KW-0963">Cytoplasm</keyword>
<feature type="domain" description="CARD" evidence="6">
    <location>
        <begin position="1"/>
        <end position="75"/>
    </location>
</feature>
<dbReference type="AlphaFoldDB" id="A0A8J4TCA2"/>
<feature type="domain" description="CARD" evidence="6">
    <location>
        <begin position="109"/>
        <end position="172"/>
    </location>
</feature>
<organism evidence="7 8">
    <name type="scientific">Clarias magur</name>
    <name type="common">Asian catfish</name>
    <name type="synonym">Macropteronotus magur</name>
    <dbReference type="NCBI Taxonomy" id="1594786"/>
    <lineage>
        <taxon>Eukaryota</taxon>
        <taxon>Metazoa</taxon>
        <taxon>Chordata</taxon>
        <taxon>Craniata</taxon>
        <taxon>Vertebrata</taxon>
        <taxon>Euteleostomi</taxon>
        <taxon>Actinopterygii</taxon>
        <taxon>Neopterygii</taxon>
        <taxon>Teleostei</taxon>
        <taxon>Ostariophysi</taxon>
        <taxon>Siluriformes</taxon>
        <taxon>Clariidae</taxon>
        <taxon>Clarias</taxon>
    </lineage>
</organism>
<comment type="subcellular location">
    <subcellularLocation>
        <location evidence="1">Cytoplasm</location>
        <location evidence="1">Cytosol</location>
    </subcellularLocation>
</comment>
<dbReference type="GO" id="GO:0005829">
    <property type="term" value="C:cytosol"/>
    <property type="evidence" value="ECO:0007669"/>
    <property type="project" value="UniProtKB-SubCell"/>
</dbReference>
<dbReference type="PANTHER" id="PTHR46985">
    <property type="entry name" value="NACHT, LRR AND PYD DOMAINS-CONTAINING PROTEIN 1"/>
    <property type="match status" value="1"/>
</dbReference>
<dbReference type="CDD" id="cd08330">
    <property type="entry name" value="CARD_ASC_NALP1"/>
    <property type="match status" value="1"/>
</dbReference>
<reference evidence="7" key="1">
    <citation type="submission" date="2020-07" db="EMBL/GenBank/DDBJ databases">
        <title>Clarias magur genome sequencing, assembly and annotation.</title>
        <authorList>
            <person name="Kushwaha B."/>
            <person name="Kumar R."/>
            <person name="Das P."/>
            <person name="Joshi C.G."/>
            <person name="Kumar D."/>
            <person name="Nagpure N.S."/>
            <person name="Pandey M."/>
            <person name="Agarwal S."/>
            <person name="Srivastava S."/>
            <person name="Singh M."/>
            <person name="Sahoo L."/>
            <person name="Jayasankar P."/>
            <person name="Meher P.K."/>
            <person name="Koringa P.G."/>
            <person name="Iquebal M.A."/>
            <person name="Das S.P."/>
            <person name="Bit A."/>
            <person name="Patnaik S."/>
            <person name="Patel N."/>
            <person name="Shah T.M."/>
            <person name="Hinsu A."/>
            <person name="Jena J.K."/>
        </authorList>
    </citation>
    <scope>NUCLEOTIDE SEQUENCE</scope>
    <source>
        <strain evidence="7">CIFAMagur01</strain>
        <tissue evidence="7">Testis</tissue>
    </source>
</reference>
<feature type="non-terminal residue" evidence="7">
    <location>
        <position position="1"/>
    </location>
</feature>
<gene>
    <name evidence="7" type="ORF">DAT39_023310</name>
</gene>
<name>A0A8J4TCA2_CLAMG</name>
<dbReference type="SUPFAM" id="SSF47986">
    <property type="entry name" value="DEATH domain"/>
    <property type="match status" value="2"/>
</dbReference>
<dbReference type="Proteomes" id="UP000727407">
    <property type="component" value="Unassembled WGS sequence"/>
</dbReference>
<dbReference type="PROSITE" id="PS50209">
    <property type="entry name" value="CARD"/>
    <property type="match status" value="2"/>
</dbReference>
<dbReference type="PANTHER" id="PTHR46985:SF2">
    <property type="entry name" value="APOPTOSIS-ASSOCIATED SPECK-LIKE PROTEIN CONTAINING A CARD"/>
    <property type="match status" value="1"/>
</dbReference>
<dbReference type="Gene3D" id="1.10.533.10">
    <property type="entry name" value="Death Domain, Fas"/>
    <property type="match status" value="2"/>
</dbReference>
<dbReference type="InterPro" id="IPR011029">
    <property type="entry name" value="DEATH-like_dom_sf"/>
</dbReference>
<keyword evidence="3" id="KW-0399">Innate immunity</keyword>
<protein>
    <submittedName>
        <fullName evidence="7">Caspase-8-like</fullName>
    </submittedName>
</protein>